<protein>
    <submittedName>
        <fullName evidence="4">Ribosomal protein S14</fullName>
    </submittedName>
</protein>
<dbReference type="Gene3D" id="1.10.287.1480">
    <property type="match status" value="1"/>
</dbReference>
<organism evidence="4">
    <name type="scientific">Emiliania huxleyi</name>
    <name type="common">Coccolithophore</name>
    <name type="synonym">Pontosphaera huxleyi</name>
    <dbReference type="NCBI Taxonomy" id="2903"/>
    <lineage>
        <taxon>Eukaryota</taxon>
        <taxon>Haptista</taxon>
        <taxon>Haptophyta</taxon>
        <taxon>Prymnesiophyceae</taxon>
        <taxon>Isochrysidales</taxon>
        <taxon>Noelaerhabdaceae</taxon>
        <taxon>Emiliania</taxon>
    </lineage>
</organism>
<dbReference type="EMBL" id="AY342361">
    <property type="protein sequence ID" value="AAP94720.1"/>
    <property type="molecule type" value="Genomic_DNA"/>
</dbReference>
<keyword evidence="4" id="KW-0496">Mitochondrion</keyword>
<dbReference type="EMBL" id="JN022704">
    <property type="protein sequence ID" value="AEI29471.1"/>
    <property type="molecule type" value="Genomic_DNA"/>
</dbReference>
<dbReference type="GO" id="GO:0003735">
    <property type="term" value="F:structural constituent of ribosome"/>
    <property type="evidence" value="ECO:0007669"/>
    <property type="project" value="InterPro"/>
</dbReference>
<keyword evidence="3" id="KW-0687">Ribonucleoprotein</keyword>
<accession>Q6VED2</accession>
<reference evidence="4" key="2">
    <citation type="journal article" date="2004" name="DNA Res.">
        <title>The complete mitochondrial genome sequence of the haptophyte Emiliania huxleyi and its relation to heterokonts.</title>
        <authorList>
            <person name="Sanchez Puerta M.V."/>
            <person name="Bachvaroff T.R."/>
            <person name="Delwiche C.F."/>
        </authorList>
    </citation>
    <scope>NUCLEOTIDE SEQUENCE</scope>
</reference>
<evidence type="ECO:0000256" key="2">
    <source>
        <dbReference type="ARBA" id="ARBA00022980"/>
    </source>
</evidence>
<dbReference type="GO" id="GO:0005840">
    <property type="term" value="C:ribosome"/>
    <property type="evidence" value="ECO:0007669"/>
    <property type="project" value="UniProtKB-KW"/>
</dbReference>
<name>Q6VED2_EMIHU</name>
<sequence>MTKQNYFKLRNKDKNLRYKFLKNENQILVKKVVNDCNILSSTKARRFYTKYFRNSKNLIRNYCLLTANSKSIIGKFRLSRYKFKDLVATGNLTGIFKF</sequence>
<dbReference type="Pfam" id="PF00253">
    <property type="entry name" value="Ribosomal_S14"/>
    <property type="match status" value="1"/>
</dbReference>
<geneLocation type="mitochondrion" evidence="4"/>
<reference evidence="4" key="1">
    <citation type="submission" date="2003-07" db="EMBL/GenBank/DDBJ databases">
        <authorList>
            <person name="Sanchez-Puerta M.V."/>
            <person name="Bachvaroff T.R."/>
            <person name="Delwiche C.F."/>
        </authorList>
    </citation>
    <scope>NUCLEOTIDE SEQUENCE</scope>
</reference>
<dbReference type="InterPro" id="IPR001209">
    <property type="entry name" value="Ribosomal_uS14"/>
</dbReference>
<evidence type="ECO:0000313" key="4">
    <source>
        <dbReference type="EMBL" id="AAP94720.1"/>
    </source>
</evidence>
<keyword evidence="2 4" id="KW-0689">Ribosomal protein</keyword>
<evidence type="ECO:0000256" key="1">
    <source>
        <dbReference type="ARBA" id="ARBA00009083"/>
    </source>
</evidence>
<dbReference type="GeneID" id="2717374"/>
<evidence type="ECO:0000313" key="5">
    <source>
        <dbReference type="EMBL" id="AEI29471.1"/>
    </source>
</evidence>
<dbReference type="AlphaFoldDB" id="Q6VED2"/>
<dbReference type="RefSeq" id="NP_957738.1">
    <property type="nucleotide sequence ID" value="NC_005332.1"/>
</dbReference>
<comment type="similarity">
    <text evidence="1">Belongs to the universal ribosomal protein uS14 family.</text>
</comment>
<proteinExistence type="inferred from homology"/>
<reference evidence="5" key="3">
    <citation type="journal article" date="2012" name="J. Eukaryot. Microbiol.">
        <title>Twenty-Fold Difference in Evolutionary Rates between the Mitochondrial and Plastid Genomes of Species with Secondary Red Plastids.</title>
        <authorList>
            <person name="Smith D.R."/>
            <person name="Keeling P.J."/>
        </authorList>
    </citation>
    <scope>NUCLEOTIDE SEQUENCE</scope>
</reference>
<gene>
    <name evidence="4" type="primary">rps14</name>
</gene>
<evidence type="ECO:0000256" key="3">
    <source>
        <dbReference type="ARBA" id="ARBA00023274"/>
    </source>
</evidence>
<dbReference type="GO" id="GO:1990904">
    <property type="term" value="C:ribonucleoprotein complex"/>
    <property type="evidence" value="ECO:0007669"/>
    <property type="project" value="UniProtKB-KW"/>
</dbReference>
<dbReference type="SUPFAM" id="SSF57716">
    <property type="entry name" value="Glucocorticoid receptor-like (DNA-binding domain)"/>
    <property type="match status" value="1"/>
</dbReference>
<dbReference type="GO" id="GO:0006412">
    <property type="term" value="P:translation"/>
    <property type="evidence" value="ECO:0007669"/>
    <property type="project" value="InterPro"/>
</dbReference>